<dbReference type="HOGENOM" id="CLU_260617_0_0_1"/>
<dbReference type="CTD" id="20203890"/>
<keyword evidence="2" id="KW-0677">Repeat</keyword>
<feature type="compositionally biased region" description="Basic and acidic residues" evidence="5">
    <location>
        <begin position="1068"/>
        <end position="1086"/>
    </location>
</feature>
<reference evidence="9" key="1">
    <citation type="submission" date="2012-12" db="EMBL/GenBank/DDBJ databases">
        <authorList>
            <person name="Hellsten U."/>
            <person name="Grimwood J."/>
            <person name="Chapman J.A."/>
            <person name="Shapiro H."/>
            <person name="Aerts A."/>
            <person name="Otillar R.P."/>
            <person name="Terry A.Y."/>
            <person name="Boore J.L."/>
            <person name="Simakov O."/>
            <person name="Marletaz F."/>
            <person name="Cho S.-J."/>
            <person name="Edsinger-Gonzales E."/>
            <person name="Havlak P."/>
            <person name="Kuo D.-H."/>
            <person name="Larsson T."/>
            <person name="Lv J."/>
            <person name="Arendt D."/>
            <person name="Savage R."/>
            <person name="Osoegawa K."/>
            <person name="de Jong P."/>
            <person name="Lindberg D.R."/>
            <person name="Seaver E.C."/>
            <person name="Weisblat D.A."/>
            <person name="Putnam N.H."/>
            <person name="Grigoriev I.V."/>
            <person name="Rokhsar D.S."/>
        </authorList>
    </citation>
    <scope>NUCLEOTIDE SEQUENCE</scope>
</reference>
<dbReference type="PANTHER" id="PTHR24403">
    <property type="entry name" value="ZINC FINGER PROTEIN"/>
    <property type="match status" value="1"/>
</dbReference>
<dbReference type="KEGG" id="hro:HELRODRAFT_172045"/>
<dbReference type="InParanoid" id="T1F4Z1"/>
<name>T1F4Z1_HELRO</name>
<dbReference type="InterPro" id="IPR050688">
    <property type="entry name" value="Zinc_finger/UBP_domain"/>
</dbReference>
<dbReference type="EMBL" id="AMQM01004030">
    <property type="status" value="NOT_ANNOTATED_CDS"/>
    <property type="molecule type" value="Genomic_DNA"/>
</dbReference>
<keyword evidence="3" id="KW-0863">Zinc-finger</keyword>
<feature type="compositionally biased region" description="Low complexity" evidence="5">
    <location>
        <begin position="458"/>
        <end position="480"/>
    </location>
</feature>
<gene>
    <name evidence="8" type="primary">20203890</name>
    <name evidence="7" type="ORF">HELRODRAFT_172045</name>
</gene>
<keyword evidence="1" id="KW-0479">Metal-binding</keyword>
<dbReference type="PANTHER" id="PTHR24403:SF67">
    <property type="entry name" value="FI01116P-RELATED"/>
    <property type="match status" value="1"/>
</dbReference>
<feature type="region of interest" description="Disordered" evidence="5">
    <location>
        <begin position="1006"/>
        <end position="1146"/>
    </location>
</feature>
<sequence length="1312" mass="141340">MTTACYHKSKKKFVNYGAKFSNSHIVSRPFDQTSLSQNETTGTPIIIAPQLSPRIMAPKSIMPRPIVQTSQGGFVVAVSSQQQQQPPRTFYFINNRSGGQSVLLSSSSNSQTTVRKIPYSGNTGHSIIESNQISRVRGNPSSIQAIVSTSGPRLSSFVVAQQQQQQQQHKMTQQQQNVLCVSQHRVPNSSGMTVLQHGELNPNSFHLLPNRPITAPTEIMFASRSIDADGTVKTVKEFLCNFCQFKVADQSVYETHKATHSFSCNYCSFRAYSRFDVLRHKKELHPQSSEELAGYIELDKMIESYSMMAASSSSSFFPTSSSSSLIPQTSSSSSLLIQPSSSFSSSSGAYSLLQPSSNRLVASVSGTRTVFTFMPSLSSSSSSSSSSVAAVAVVSSSSLSSSSSSSSSRVVHSLKAPTISQRLWLPNQSNSSSNQAVQQQQQQPQQREDGDAGGNVNDGGESNNINMNNDDDNNSNSARNNVDKNSNRDVANGDSNTGQQDDVEAKDKQLQKNSKSLAPSKTDNGRSASKNSNASDSTDIEMDKMKALSGNSSNENRVTDAAATKTRSSRPRRAATKSKQCRDYDFSDDNGNNVDVDDNDYEWEESSSSSKRRKSSKKNKDEFISQASNDSRDSSKAKENVIVVASTAATTTTATAATTMIHSVSLASLLTSTNIFKYQCNICQFATFSKESIESHSKIHDKSSFTSTTQSLATSTTTSYNNNNKPETMTTTSISKLISSPSTAVPNVKWSCFYCEFATSIQATVVNHVVHAHPSQPIQLKRIAFNPGVFNTAGKPNDSNSANSNIGSSCSRNSILNVTAGVGSPRNLNTSTACSTIMSTDNNTMQHLTAQQSTTASPSLLPTSATLTLTSAATTATITTTATASAQDSGGCLWGCYYCSAQSIDRSQIIQHLKKEHVNSKLVVTRRRITHVPTVSAKISETPDNAAGGVAKNTDSDINGGSIFSTTCATPSTDIVSSGNAINANIITTKDSNSAEALTTSSITTNTTTATGANDTLSKESDSKLLEPVAKSAKRNCRRSKKTSIAGNHSNSNNDQQSDQQQHRSLRSRKEDSTDDPTKLFEEIHPPKRRKTSASPAATSTTAAASTATTATITTSNSDNPIDLPDETMTTLSSSTTDDSNSRMSPPLLRIDLAEDEENSEKCIPNLNANNSPNKTVNDSCSTDGSSKLAIDINSSYDDTINSVIANCCMYDDENEDDGGLDDGDNNKEVSNNFYKTMENKSYTSNKTRVNSAAMQWKCAYCPFGAMLRNKIVQHVTSIHCNCPVKFFNIGSFGYTCMSDLEMEIEPELNFA</sequence>
<evidence type="ECO:0000256" key="4">
    <source>
        <dbReference type="ARBA" id="ARBA00022833"/>
    </source>
</evidence>
<evidence type="ECO:0000256" key="2">
    <source>
        <dbReference type="ARBA" id="ARBA00022737"/>
    </source>
</evidence>
<proteinExistence type="predicted"/>
<feature type="compositionally biased region" description="Polar residues" evidence="5">
    <location>
        <begin position="511"/>
        <end position="537"/>
    </location>
</feature>
<dbReference type="OMA" id="ARIKMAN"/>
<dbReference type="SMART" id="SM00355">
    <property type="entry name" value="ZnF_C2H2"/>
    <property type="match status" value="6"/>
</dbReference>
<evidence type="ECO:0000313" key="9">
    <source>
        <dbReference type="Proteomes" id="UP000015101"/>
    </source>
</evidence>
<evidence type="ECO:0000259" key="6">
    <source>
        <dbReference type="PROSITE" id="PS00028"/>
    </source>
</evidence>
<feature type="compositionally biased region" description="Low complexity" evidence="5">
    <location>
        <begin position="1093"/>
        <end position="1116"/>
    </location>
</feature>
<feature type="compositionally biased region" description="Low complexity" evidence="5">
    <location>
        <begin position="1048"/>
        <end position="1060"/>
    </location>
</feature>
<dbReference type="GO" id="GO:0008270">
    <property type="term" value="F:zinc ion binding"/>
    <property type="evidence" value="ECO:0007669"/>
    <property type="project" value="UniProtKB-KW"/>
</dbReference>
<evidence type="ECO:0000256" key="1">
    <source>
        <dbReference type="ARBA" id="ARBA00022723"/>
    </source>
</evidence>
<dbReference type="GO" id="GO:0005634">
    <property type="term" value="C:nucleus"/>
    <property type="evidence" value="ECO:0000318"/>
    <property type="project" value="GO_Central"/>
</dbReference>
<evidence type="ECO:0000313" key="7">
    <source>
        <dbReference type="EMBL" id="ESO05032.1"/>
    </source>
</evidence>
<feature type="region of interest" description="Disordered" evidence="5">
    <location>
        <begin position="425"/>
        <end position="638"/>
    </location>
</feature>
<evidence type="ECO:0000256" key="3">
    <source>
        <dbReference type="ARBA" id="ARBA00022771"/>
    </source>
</evidence>
<reference evidence="7 9" key="2">
    <citation type="journal article" date="2013" name="Nature">
        <title>Insights into bilaterian evolution from three spiralian genomes.</title>
        <authorList>
            <person name="Simakov O."/>
            <person name="Marletaz F."/>
            <person name="Cho S.J."/>
            <person name="Edsinger-Gonzales E."/>
            <person name="Havlak P."/>
            <person name="Hellsten U."/>
            <person name="Kuo D.H."/>
            <person name="Larsson T."/>
            <person name="Lv J."/>
            <person name="Arendt D."/>
            <person name="Savage R."/>
            <person name="Osoegawa K."/>
            <person name="de Jong P."/>
            <person name="Grimwood J."/>
            <person name="Chapman J.A."/>
            <person name="Shapiro H."/>
            <person name="Aerts A."/>
            <person name="Otillar R.P."/>
            <person name="Terry A.Y."/>
            <person name="Boore J.L."/>
            <person name="Grigoriev I.V."/>
            <person name="Lindberg D.R."/>
            <person name="Seaver E.C."/>
            <person name="Weisblat D.A."/>
            <person name="Putnam N.H."/>
            <person name="Rokhsar D.S."/>
        </authorList>
    </citation>
    <scope>NUCLEOTIDE SEQUENCE</scope>
</reference>
<feature type="domain" description="C2H2-type" evidence="6">
    <location>
        <begin position="240"/>
        <end position="260"/>
    </location>
</feature>
<dbReference type="EMBL" id="KB096411">
    <property type="protein sequence ID" value="ESO05032.1"/>
    <property type="molecule type" value="Genomic_DNA"/>
</dbReference>
<feature type="compositionally biased region" description="Basic residues" evidence="5">
    <location>
        <begin position="1032"/>
        <end position="1042"/>
    </location>
</feature>
<reference evidence="8" key="3">
    <citation type="submission" date="2015-06" db="UniProtKB">
        <authorList>
            <consortium name="EnsemblMetazoa"/>
        </authorList>
    </citation>
    <scope>IDENTIFICATION</scope>
</reference>
<protein>
    <recommendedName>
        <fullName evidence="6">C2H2-type domain-containing protein</fullName>
    </recommendedName>
</protein>
<feature type="compositionally biased region" description="Low complexity" evidence="5">
    <location>
        <begin position="1128"/>
        <end position="1145"/>
    </location>
</feature>
<evidence type="ECO:0000256" key="5">
    <source>
        <dbReference type="SAM" id="MobiDB-lite"/>
    </source>
</evidence>
<feature type="compositionally biased region" description="Low complexity" evidence="5">
    <location>
        <begin position="1006"/>
        <end position="1016"/>
    </location>
</feature>
<dbReference type="RefSeq" id="XP_009016965.1">
    <property type="nucleotide sequence ID" value="XM_009018717.1"/>
</dbReference>
<dbReference type="GeneID" id="20203890"/>
<dbReference type="InterPro" id="IPR013087">
    <property type="entry name" value="Znf_C2H2_type"/>
</dbReference>
<dbReference type="GO" id="GO:0045944">
    <property type="term" value="P:positive regulation of transcription by RNA polymerase II"/>
    <property type="evidence" value="ECO:0000318"/>
    <property type="project" value="GO_Central"/>
</dbReference>
<feature type="compositionally biased region" description="Basic residues" evidence="5">
    <location>
        <begin position="567"/>
        <end position="576"/>
    </location>
</feature>
<keyword evidence="9" id="KW-1185">Reference proteome</keyword>
<feature type="compositionally biased region" description="Low complexity" evidence="5">
    <location>
        <begin position="427"/>
        <end position="445"/>
    </location>
</feature>
<keyword evidence="4" id="KW-0862">Zinc</keyword>
<accession>T1F4Z1</accession>
<organism evidence="8 9">
    <name type="scientific">Helobdella robusta</name>
    <name type="common">Californian leech</name>
    <dbReference type="NCBI Taxonomy" id="6412"/>
    <lineage>
        <taxon>Eukaryota</taxon>
        <taxon>Metazoa</taxon>
        <taxon>Spiralia</taxon>
        <taxon>Lophotrochozoa</taxon>
        <taxon>Annelida</taxon>
        <taxon>Clitellata</taxon>
        <taxon>Hirudinea</taxon>
        <taxon>Rhynchobdellida</taxon>
        <taxon>Glossiphoniidae</taxon>
        <taxon>Helobdella</taxon>
    </lineage>
</organism>
<dbReference type="Proteomes" id="UP000015101">
    <property type="component" value="Unassembled WGS sequence"/>
</dbReference>
<dbReference type="EnsemblMetazoa" id="HelroT172045">
    <property type="protein sequence ID" value="HelroP172045"/>
    <property type="gene ID" value="HelroG172045"/>
</dbReference>
<dbReference type="PROSITE" id="PS00028">
    <property type="entry name" value="ZINC_FINGER_C2H2_1"/>
    <property type="match status" value="1"/>
</dbReference>
<feature type="compositionally biased region" description="Acidic residues" evidence="5">
    <location>
        <begin position="595"/>
        <end position="605"/>
    </location>
</feature>
<evidence type="ECO:0000313" key="8">
    <source>
        <dbReference type="EnsemblMetazoa" id="HelroP172045"/>
    </source>
</evidence>